<comment type="subcellular location">
    <subcellularLocation>
        <location evidence="1 6">Mitochondrion matrix</location>
    </subcellularLocation>
</comment>
<feature type="compositionally biased region" description="Basic and acidic residues" evidence="7">
    <location>
        <begin position="93"/>
        <end position="108"/>
    </location>
</feature>
<dbReference type="InterPro" id="IPR008381">
    <property type="entry name" value="SDHAF3/Sdh7"/>
</dbReference>
<sequence>MSSSPGLLLYRRILRLHRFLPPHMKDLGDTYVRSEFALHKSATDKTLSNFMEQWKEYADQIERERDRRELDMKLGGDGSGRNWGRDIEDELSEEQKAQLEKLKEETIKVRQGVDGSDDADGTSDRTSSSGGAAGVTIESYKPSSSSSS</sequence>
<proteinExistence type="inferred from homology"/>
<dbReference type="PANTHER" id="PTHR13137">
    <property type="entry name" value="DC11 ACN9 HOMOLOG"/>
    <property type="match status" value="1"/>
</dbReference>
<protein>
    <recommendedName>
        <fullName evidence="6">Succinate dehydrogenase assembly factor 3</fullName>
        <shortName evidence="6">SDH assembly factor 3</shortName>
        <shortName evidence="6">SDHAF3</shortName>
    </recommendedName>
</protein>
<comment type="caution">
    <text evidence="8">The sequence shown here is derived from an EMBL/GenBank/DDBJ whole genome shotgun (WGS) entry which is preliminary data.</text>
</comment>
<dbReference type="EMBL" id="BRXY01000001">
    <property type="protein sequence ID" value="GMH51026.1"/>
    <property type="molecule type" value="Genomic_DNA"/>
</dbReference>
<dbReference type="GO" id="GO:0005758">
    <property type="term" value="C:mitochondrial intermembrane space"/>
    <property type="evidence" value="ECO:0007669"/>
    <property type="project" value="TreeGrafter"/>
</dbReference>
<comment type="similarity">
    <text evidence="2 6">Belongs to the complex I LYR family. SDHAF3 subfamily.</text>
</comment>
<comment type="subunit">
    <text evidence="6">Interacts with the iron-sulfur protein subunit within the SDH catalytic dimer.</text>
</comment>
<dbReference type="GO" id="GO:0005759">
    <property type="term" value="C:mitochondrial matrix"/>
    <property type="evidence" value="ECO:0007669"/>
    <property type="project" value="UniProtKB-SubCell"/>
</dbReference>
<organism evidence="8 9">
    <name type="scientific">Triparma strigata</name>
    <dbReference type="NCBI Taxonomy" id="1606541"/>
    <lineage>
        <taxon>Eukaryota</taxon>
        <taxon>Sar</taxon>
        <taxon>Stramenopiles</taxon>
        <taxon>Ochrophyta</taxon>
        <taxon>Bolidophyceae</taxon>
        <taxon>Parmales</taxon>
        <taxon>Triparmaceae</taxon>
        <taxon>Triparma</taxon>
    </lineage>
</organism>
<dbReference type="PANTHER" id="PTHR13137:SF6">
    <property type="entry name" value="SUCCINATE DEHYDROGENASE ASSEMBLY FACTOR 3, MITOCHONDRIAL"/>
    <property type="match status" value="1"/>
</dbReference>
<gene>
    <name evidence="8" type="ORF">TrST_g8570</name>
</gene>
<keyword evidence="3" id="KW-0809">Transit peptide</keyword>
<keyword evidence="9" id="KW-1185">Reference proteome</keyword>
<reference evidence="9" key="1">
    <citation type="journal article" date="2023" name="Commun. Biol.">
        <title>Genome analysis of Parmales, the sister group of diatoms, reveals the evolutionary specialization of diatoms from phago-mixotrophs to photoautotrophs.</title>
        <authorList>
            <person name="Ban H."/>
            <person name="Sato S."/>
            <person name="Yoshikawa S."/>
            <person name="Yamada K."/>
            <person name="Nakamura Y."/>
            <person name="Ichinomiya M."/>
            <person name="Sato N."/>
            <person name="Blanc-Mathieu R."/>
            <person name="Endo H."/>
            <person name="Kuwata A."/>
            <person name="Ogata H."/>
        </authorList>
    </citation>
    <scope>NUCLEOTIDE SEQUENCE [LARGE SCALE GENOMIC DNA]</scope>
    <source>
        <strain evidence="9">NIES 3701</strain>
    </source>
</reference>
<evidence type="ECO:0000256" key="7">
    <source>
        <dbReference type="SAM" id="MobiDB-lite"/>
    </source>
</evidence>
<feature type="region of interest" description="Disordered" evidence="7">
    <location>
        <begin position="65"/>
        <end position="148"/>
    </location>
</feature>
<dbReference type="AlphaFoldDB" id="A0A9W6ZF64"/>
<name>A0A9W6ZF64_9STRA</name>
<evidence type="ECO:0000256" key="5">
    <source>
        <dbReference type="ARBA" id="ARBA00023186"/>
    </source>
</evidence>
<evidence type="ECO:0000256" key="1">
    <source>
        <dbReference type="ARBA" id="ARBA00004305"/>
    </source>
</evidence>
<comment type="function">
    <text evidence="6">Plays an essential role in the assembly of succinate dehydrogenase (SDH), an enzyme complex (also referred to as respiratory complex II) that is a component of both the tricarboxylic acid (TCA) cycle and the mitochondrial electron transport chain, and which couples the oxidation of succinate to fumarate with the reduction of ubiquinone (coenzyme Q) to ubiquinol. Promotes maturation of the iron-sulfur protein subunit of the SDH catalytic dimer, protecting it from the deleterious effects of oxidants. May act together with SDHAF1.</text>
</comment>
<feature type="compositionally biased region" description="Basic and acidic residues" evidence="7">
    <location>
        <begin position="65"/>
        <end position="74"/>
    </location>
</feature>
<evidence type="ECO:0000256" key="6">
    <source>
        <dbReference type="RuleBase" id="RU368039"/>
    </source>
</evidence>
<dbReference type="CDD" id="cd20270">
    <property type="entry name" value="Complex1_LYR_SDHAF3_LYRM10"/>
    <property type="match status" value="1"/>
</dbReference>
<evidence type="ECO:0000256" key="2">
    <source>
        <dbReference type="ARBA" id="ARBA00006020"/>
    </source>
</evidence>
<evidence type="ECO:0000313" key="9">
    <source>
        <dbReference type="Proteomes" id="UP001165085"/>
    </source>
</evidence>
<evidence type="ECO:0000256" key="4">
    <source>
        <dbReference type="ARBA" id="ARBA00023128"/>
    </source>
</evidence>
<dbReference type="Proteomes" id="UP001165085">
    <property type="component" value="Unassembled WGS sequence"/>
</dbReference>
<dbReference type="OrthoDB" id="278329at2759"/>
<accession>A0A9W6ZF64</accession>
<dbReference type="Pfam" id="PF13233">
    <property type="entry name" value="Complex1_LYR_2"/>
    <property type="match status" value="1"/>
</dbReference>
<evidence type="ECO:0000313" key="8">
    <source>
        <dbReference type="EMBL" id="GMH51026.1"/>
    </source>
</evidence>
<dbReference type="GO" id="GO:0034553">
    <property type="term" value="P:mitochondrial respiratory chain complex II assembly"/>
    <property type="evidence" value="ECO:0007669"/>
    <property type="project" value="UniProtKB-UniRule"/>
</dbReference>
<evidence type="ECO:0000256" key="3">
    <source>
        <dbReference type="ARBA" id="ARBA00022946"/>
    </source>
</evidence>
<keyword evidence="5 6" id="KW-0143">Chaperone</keyword>
<dbReference type="GO" id="GO:0006105">
    <property type="term" value="P:succinate metabolic process"/>
    <property type="evidence" value="ECO:0007669"/>
    <property type="project" value="TreeGrafter"/>
</dbReference>
<keyword evidence="4 6" id="KW-0496">Mitochondrion</keyword>